<comment type="caution">
    <text evidence="1">The sequence shown here is derived from an EMBL/GenBank/DDBJ whole genome shotgun (WGS) entry which is preliminary data.</text>
</comment>
<dbReference type="AlphaFoldDB" id="V5FHN4"/>
<gene>
    <name evidence="1" type="ORF">VHA01S_019_00280</name>
</gene>
<dbReference type="GO" id="GO:0005886">
    <property type="term" value="C:plasma membrane"/>
    <property type="evidence" value="ECO:0007669"/>
    <property type="project" value="TreeGrafter"/>
</dbReference>
<keyword evidence="2" id="KW-1185">Reference proteome</keyword>
<evidence type="ECO:0000313" key="1">
    <source>
        <dbReference type="EMBL" id="GAD89351.1"/>
    </source>
</evidence>
<dbReference type="OrthoDB" id="5812594at2"/>
<dbReference type="PANTHER" id="PTHR32309:SF13">
    <property type="entry name" value="FERRIC ENTEROBACTIN TRANSPORT PROTEIN FEPE"/>
    <property type="match status" value="1"/>
</dbReference>
<dbReference type="InterPro" id="IPR050445">
    <property type="entry name" value="Bact_polysacc_biosynth/exp"/>
</dbReference>
<dbReference type="GO" id="GO:0004713">
    <property type="term" value="F:protein tyrosine kinase activity"/>
    <property type="evidence" value="ECO:0007669"/>
    <property type="project" value="TreeGrafter"/>
</dbReference>
<proteinExistence type="predicted"/>
<reference evidence="1 2" key="1">
    <citation type="submission" date="2013-11" db="EMBL/GenBank/DDBJ databases">
        <title>Whole genome shotgun sequence of Vibrio halioticoli NBRC 102217.</title>
        <authorList>
            <person name="Isaki S."/>
            <person name="Kimura A."/>
            <person name="Ohji S."/>
            <person name="Hosoyama A."/>
            <person name="Fujita N."/>
            <person name="Hashimoto M."/>
            <person name="Hosoyama Y."/>
            <person name="Yamazoe A."/>
        </authorList>
    </citation>
    <scope>NUCLEOTIDE SEQUENCE [LARGE SCALE GENOMIC DNA]</scope>
    <source>
        <strain evidence="1 2">NBRC 102217</strain>
    </source>
</reference>
<protein>
    <recommendedName>
        <fullName evidence="3">CobQ/CobB/MinD/ParA nucleotide binding domain-containing protein</fullName>
    </recommendedName>
</protein>
<evidence type="ECO:0000313" key="2">
    <source>
        <dbReference type="Proteomes" id="UP000017800"/>
    </source>
</evidence>
<organism evidence="1 2">
    <name type="scientific">Vibrio halioticoli NBRC 102217</name>
    <dbReference type="NCBI Taxonomy" id="1219072"/>
    <lineage>
        <taxon>Bacteria</taxon>
        <taxon>Pseudomonadati</taxon>
        <taxon>Pseudomonadota</taxon>
        <taxon>Gammaproteobacteria</taxon>
        <taxon>Vibrionales</taxon>
        <taxon>Vibrionaceae</taxon>
        <taxon>Vibrio</taxon>
    </lineage>
</organism>
<dbReference type="Gene3D" id="3.40.50.300">
    <property type="entry name" value="P-loop containing nucleotide triphosphate hydrolases"/>
    <property type="match status" value="1"/>
</dbReference>
<evidence type="ECO:0008006" key="3">
    <source>
        <dbReference type="Google" id="ProtNLM"/>
    </source>
</evidence>
<dbReference type="InterPro" id="IPR027417">
    <property type="entry name" value="P-loop_NTPase"/>
</dbReference>
<sequence>MIHCTHSELTPMFLQLELANMRSVCLIGNKPRAGVTTFACALAEQYMLSGYRTLLVDLNLENPQFEHTLPIKNSVIEEADLQSPGIENAGLESASLPRSEVHWVQNRHTLQIFSGVAVPSTLNQQMPYRDPRSLAKQFELWFSQYDRIVIDAGAINQNQTRISQSVIANACDTTFIALGAGNSNKEQLSQAIDYLTTANANIFAVLLNQYAQQTLSQQLCHLIGRNRIMPKKMKERFNRYVRRWSFLNHAV</sequence>
<accession>V5FHN4</accession>
<name>V5FHN4_9VIBR</name>
<dbReference type="EMBL" id="BAUJ01000019">
    <property type="protein sequence ID" value="GAD89351.1"/>
    <property type="molecule type" value="Genomic_DNA"/>
</dbReference>
<dbReference type="Proteomes" id="UP000017800">
    <property type="component" value="Unassembled WGS sequence"/>
</dbReference>
<dbReference type="RefSeq" id="WP_023403718.1">
    <property type="nucleotide sequence ID" value="NZ_BAUJ01000019.1"/>
</dbReference>
<dbReference type="PANTHER" id="PTHR32309">
    <property type="entry name" value="TYROSINE-PROTEIN KINASE"/>
    <property type="match status" value="1"/>
</dbReference>
<dbReference type="SUPFAM" id="SSF52540">
    <property type="entry name" value="P-loop containing nucleoside triphosphate hydrolases"/>
    <property type="match status" value="1"/>
</dbReference>
<dbReference type="eggNOG" id="COG0489">
    <property type="taxonomic scope" value="Bacteria"/>
</dbReference>